<dbReference type="OrthoDB" id="9796129at2"/>
<proteinExistence type="predicted"/>
<gene>
    <name evidence="2" type="ORF">VQ02_08935</name>
</gene>
<keyword evidence="3" id="KW-1185">Reference proteome</keyword>
<keyword evidence="2" id="KW-0808">Transferase</keyword>
<feature type="domain" description="N-acetyltransferase" evidence="1">
    <location>
        <begin position="3"/>
        <end position="150"/>
    </location>
</feature>
<protein>
    <submittedName>
        <fullName evidence="2">Gentamicin 3'-acetyltransferase</fullName>
    </submittedName>
</protein>
<organism evidence="2 3">
    <name type="scientific">Methylobacterium variabile</name>
    <dbReference type="NCBI Taxonomy" id="298794"/>
    <lineage>
        <taxon>Bacteria</taxon>
        <taxon>Pseudomonadati</taxon>
        <taxon>Pseudomonadota</taxon>
        <taxon>Alphaproteobacteria</taxon>
        <taxon>Hyphomicrobiales</taxon>
        <taxon>Methylobacteriaceae</taxon>
        <taxon>Methylobacterium</taxon>
    </lineage>
</organism>
<dbReference type="NCBIfam" id="NF033083">
    <property type="entry name" value="AAC_3_I"/>
    <property type="match status" value="1"/>
</dbReference>
<dbReference type="PROSITE" id="PS51186">
    <property type="entry name" value="GNAT"/>
    <property type="match status" value="1"/>
</dbReference>
<dbReference type="CDD" id="cd04301">
    <property type="entry name" value="NAT_SF"/>
    <property type="match status" value="1"/>
</dbReference>
<dbReference type="EMBL" id="LABY01000053">
    <property type="protein sequence ID" value="KMO39960.1"/>
    <property type="molecule type" value="Genomic_DNA"/>
</dbReference>
<evidence type="ECO:0000259" key="1">
    <source>
        <dbReference type="PROSITE" id="PS51186"/>
    </source>
</evidence>
<evidence type="ECO:0000313" key="3">
    <source>
        <dbReference type="Proteomes" id="UP000035955"/>
    </source>
</evidence>
<comment type="caution">
    <text evidence="2">The sequence shown here is derived from an EMBL/GenBank/DDBJ whole genome shotgun (WGS) entry which is preliminary data.</text>
</comment>
<dbReference type="InterPro" id="IPR000182">
    <property type="entry name" value="GNAT_dom"/>
</dbReference>
<evidence type="ECO:0000313" key="2">
    <source>
        <dbReference type="EMBL" id="KMO39960.1"/>
    </source>
</evidence>
<dbReference type="PATRIC" id="fig|298794.3.peg.6276"/>
<dbReference type="AlphaFoldDB" id="A0A0J6SXK6"/>
<dbReference type="SUPFAM" id="SSF55729">
    <property type="entry name" value="Acyl-CoA N-acyltransferases (Nat)"/>
    <property type="match status" value="1"/>
</dbReference>
<dbReference type="Gene3D" id="3.40.630.30">
    <property type="match status" value="1"/>
</dbReference>
<dbReference type="InterPro" id="IPR016181">
    <property type="entry name" value="Acyl_CoA_acyltransferase"/>
</dbReference>
<dbReference type="Proteomes" id="UP000035955">
    <property type="component" value="Unassembled WGS sequence"/>
</dbReference>
<accession>A0A0J6SXK6</accession>
<dbReference type="Pfam" id="PF00583">
    <property type="entry name" value="Acetyltransf_1"/>
    <property type="match status" value="1"/>
</dbReference>
<sequence length="150" mass="16143">MPVSVRRLAPADLALLRDLNRLFGEAFDDPDTYAGAPPDDAYLAGLLAKEHVFVLAALADGEVRGGLVAYALDKIEQARREVYVYDLAVAGSHRRQGIATALIDHLRATSGAWVIFVQADPGDAPAIALYTGLGRREDVHHFDIPVSPSP</sequence>
<dbReference type="RefSeq" id="WP_048443820.1">
    <property type="nucleotide sequence ID" value="NZ_LABY01000053.1"/>
</dbReference>
<name>A0A0J6SXK6_9HYPH</name>
<reference evidence="2 3" key="1">
    <citation type="submission" date="2015-03" db="EMBL/GenBank/DDBJ databases">
        <title>Genome sequencing of Methylobacterium variabile DSM 16961.</title>
        <authorList>
            <person name="Chaudhry V."/>
            <person name="Patil P.B."/>
        </authorList>
    </citation>
    <scope>NUCLEOTIDE SEQUENCE [LARGE SCALE GENOMIC DNA]</scope>
    <source>
        <strain evidence="2 3">DSM 16961</strain>
    </source>
</reference>
<dbReference type="GO" id="GO:0016747">
    <property type="term" value="F:acyltransferase activity, transferring groups other than amino-acyl groups"/>
    <property type="evidence" value="ECO:0007669"/>
    <property type="project" value="InterPro"/>
</dbReference>